<keyword evidence="5 7" id="KW-1133">Transmembrane helix</keyword>
<feature type="transmembrane region" description="Helical" evidence="7">
    <location>
        <begin position="310"/>
        <end position="333"/>
    </location>
</feature>
<evidence type="ECO:0000256" key="6">
    <source>
        <dbReference type="ARBA" id="ARBA00023136"/>
    </source>
</evidence>
<dbReference type="Pfam" id="PF01790">
    <property type="entry name" value="LGT"/>
    <property type="match status" value="1"/>
</dbReference>
<evidence type="ECO:0000256" key="3">
    <source>
        <dbReference type="ARBA" id="ARBA00022679"/>
    </source>
</evidence>
<protein>
    <recommendedName>
        <fullName evidence="10">Phosphatidylglycerol--prolipoprotein diacylglyceryl transferase</fullName>
    </recommendedName>
</protein>
<feature type="transmembrane region" description="Helical" evidence="7">
    <location>
        <begin position="180"/>
        <end position="198"/>
    </location>
</feature>
<feature type="transmembrane region" description="Helical" evidence="7">
    <location>
        <begin position="139"/>
        <end position="160"/>
    </location>
</feature>
<dbReference type="Proteomes" id="UP000179252">
    <property type="component" value="Unassembled WGS sequence"/>
</dbReference>
<reference evidence="8 9" key="1">
    <citation type="journal article" date="2016" name="Nat. Commun.">
        <title>Thousands of microbial genomes shed light on interconnected biogeochemical processes in an aquifer system.</title>
        <authorList>
            <person name="Anantharaman K."/>
            <person name="Brown C.T."/>
            <person name="Hug L.A."/>
            <person name="Sharon I."/>
            <person name="Castelle C.J."/>
            <person name="Probst A.J."/>
            <person name="Thomas B.C."/>
            <person name="Singh A."/>
            <person name="Wilkins M.J."/>
            <person name="Karaoz U."/>
            <person name="Brodie E.L."/>
            <person name="Williams K.H."/>
            <person name="Hubbard S.S."/>
            <person name="Banfield J.F."/>
        </authorList>
    </citation>
    <scope>NUCLEOTIDE SEQUENCE [LARGE SCALE GENOMIC DNA]</scope>
</reference>
<evidence type="ECO:0000313" key="8">
    <source>
        <dbReference type="EMBL" id="OGD84996.1"/>
    </source>
</evidence>
<feature type="transmembrane region" description="Helical" evidence="7">
    <location>
        <begin position="64"/>
        <end position="87"/>
    </location>
</feature>
<proteinExistence type="inferred from homology"/>
<keyword evidence="2" id="KW-1003">Cell membrane</keyword>
<evidence type="ECO:0000256" key="1">
    <source>
        <dbReference type="ARBA" id="ARBA00007150"/>
    </source>
</evidence>
<dbReference type="InterPro" id="IPR001640">
    <property type="entry name" value="Lgt"/>
</dbReference>
<evidence type="ECO:0000256" key="2">
    <source>
        <dbReference type="ARBA" id="ARBA00022475"/>
    </source>
</evidence>
<dbReference type="EMBL" id="MFAU01000004">
    <property type="protein sequence ID" value="OGD84996.1"/>
    <property type="molecule type" value="Genomic_DNA"/>
</dbReference>
<feature type="transmembrane region" description="Helical" evidence="7">
    <location>
        <begin position="107"/>
        <end position="127"/>
    </location>
</feature>
<comment type="caution">
    <text evidence="8">The sequence shown here is derived from an EMBL/GenBank/DDBJ whole genome shotgun (WGS) entry which is preliminary data.</text>
</comment>
<dbReference type="GO" id="GO:0008961">
    <property type="term" value="F:phosphatidylglycerol-prolipoprotein diacylglyceryl transferase activity"/>
    <property type="evidence" value="ECO:0007669"/>
    <property type="project" value="InterPro"/>
</dbReference>
<dbReference type="PANTHER" id="PTHR30589:SF0">
    <property type="entry name" value="PHOSPHATIDYLGLYCEROL--PROLIPOPROTEIN DIACYLGLYCERYL TRANSFERASE"/>
    <property type="match status" value="1"/>
</dbReference>
<gene>
    <name evidence="8" type="ORF">A2165_04055</name>
</gene>
<evidence type="ECO:0008006" key="10">
    <source>
        <dbReference type="Google" id="ProtNLM"/>
    </source>
</evidence>
<evidence type="ECO:0000256" key="4">
    <source>
        <dbReference type="ARBA" id="ARBA00022692"/>
    </source>
</evidence>
<evidence type="ECO:0000256" key="7">
    <source>
        <dbReference type="SAM" id="Phobius"/>
    </source>
</evidence>
<comment type="similarity">
    <text evidence="1">Belongs to the Lgt family.</text>
</comment>
<evidence type="ECO:0000313" key="9">
    <source>
        <dbReference type="Proteomes" id="UP000179252"/>
    </source>
</evidence>
<feature type="transmembrane region" description="Helical" evidence="7">
    <location>
        <begin position="20"/>
        <end position="52"/>
    </location>
</feature>
<accession>A0A1F5FZG3</accession>
<dbReference type="GO" id="GO:0005886">
    <property type="term" value="C:plasma membrane"/>
    <property type="evidence" value="ECO:0007669"/>
    <property type="project" value="InterPro"/>
</dbReference>
<dbReference type="AlphaFoldDB" id="A0A1F5FZG3"/>
<dbReference type="PANTHER" id="PTHR30589">
    <property type="entry name" value="PROLIPOPROTEIN DIACYLGLYCERYL TRANSFERASE"/>
    <property type="match status" value="1"/>
</dbReference>
<keyword evidence="6 7" id="KW-0472">Membrane</keyword>
<feature type="transmembrane region" description="Helical" evidence="7">
    <location>
        <begin position="210"/>
        <end position="229"/>
    </location>
</feature>
<dbReference type="GO" id="GO:0042158">
    <property type="term" value="P:lipoprotein biosynthetic process"/>
    <property type="evidence" value="ECO:0007669"/>
    <property type="project" value="InterPro"/>
</dbReference>
<keyword evidence="3" id="KW-0808">Transferase</keyword>
<keyword evidence="4 7" id="KW-0812">Transmembrane</keyword>
<sequence length="337" mass="38801">MDSRFRGNDMKDGNDNKKRIMIPSAISLGFLSIGIYPVSLVLIILISAFLFWRAGRHEFVESELLFDFILITSVGALFLGRIFDFIIRSDFYGWSISRLIFFNIYRGFDFYGAILGGIVAGAVYLRIKKVNPWHIFDFLAAPLVLAQSLSALVLFLIGQISTRQIIIPWQFRMNQFSLPIFSHSFYYFATYLAIFWILKRLATQKKHIGFFACFYLVFVPLVDLLFSIFLEKKIPSGSRLWQDIVDLLLILFGLVFWYVLTKRKLISDVKSIFGAGLLGIFRFLRIITSIEEAGKLSRALVFSPLYLLRSVVFVVKLIYSQVLLGFVDFIGVFKTKK</sequence>
<name>A0A1F5FZG3_9BACT</name>
<feature type="transmembrane region" description="Helical" evidence="7">
    <location>
        <begin position="241"/>
        <end position="260"/>
    </location>
</feature>
<organism evidence="8 9">
    <name type="scientific">Candidatus Curtissbacteria bacterium RBG_13_40_7</name>
    <dbReference type="NCBI Taxonomy" id="1797706"/>
    <lineage>
        <taxon>Bacteria</taxon>
        <taxon>Candidatus Curtissiibacteriota</taxon>
    </lineage>
</organism>
<evidence type="ECO:0000256" key="5">
    <source>
        <dbReference type="ARBA" id="ARBA00022989"/>
    </source>
</evidence>